<dbReference type="PANTHER" id="PTHR45664">
    <property type="entry name" value="PROTEIN ZERKNUELLT 1-RELATED"/>
    <property type="match status" value="1"/>
</dbReference>
<evidence type="ECO:0000256" key="3">
    <source>
        <dbReference type="ARBA" id="ARBA00009107"/>
    </source>
</evidence>
<evidence type="ECO:0000313" key="12">
    <source>
        <dbReference type="EMBL" id="KAA3678331.1"/>
    </source>
</evidence>
<evidence type="ECO:0000256" key="6">
    <source>
        <dbReference type="ARBA" id="ARBA00023155"/>
    </source>
</evidence>
<keyword evidence="5 8" id="KW-0238">DNA-binding</keyword>
<dbReference type="SUPFAM" id="SSF46689">
    <property type="entry name" value="Homeodomain-like"/>
    <property type="match status" value="1"/>
</dbReference>
<dbReference type="Gene3D" id="1.10.10.60">
    <property type="entry name" value="Homeodomain-like"/>
    <property type="match status" value="1"/>
</dbReference>
<dbReference type="InterPro" id="IPR001356">
    <property type="entry name" value="HD"/>
</dbReference>
<evidence type="ECO:0000256" key="10">
    <source>
        <dbReference type="SAM" id="MobiDB-lite"/>
    </source>
</evidence>
<feature type="compositionally biased region" description="Basic and acidic residues" evidence="10">
    <location>
        <begin position="41"/>
        <end position="54"/>
    </location>
</feature>
<evidence type="ECO:0000256" key="1">
    <source>
        <dbReference type="ARBA" id="ARBA00003263"/>
    </source>
</evidence>
<dbReference type="PROSITE" id="PS00027">
    <property type="entry name" value="HOMEOBOX_1"/>
    <property type="match status" value="1"/>
</dbReference>
<dbReference type="InterPro" id="IPR017970">
    <property type="entry name" value="Homeobox_CS"/>
</dbReference>
<evidence type="ECO:0000256" key="9">
    <source>
        <dbReference type="RuleBase" id="RU000682"/>
    </source>
</evidence>
<dbReference type="CDD" id="cd00086">
    <property type="entry name" value="homeodomain"/>
    <property type="match status" value="1"/>
</dbReference>
<feature type="domain" description="Homeobox" evidence="11">
    <location>
        <begin position="81"/>
        <end position="141"/>
    </location>
</feature>
<dbReference type="Proteomes" id="UP000324629">
    <property type="component" value="Unassembled WGS sequence"/>
</dbReference>
<protein>
    <recommendedName>
        <fullName evidence="11">Homeobox domain-containing protein</fullName>
    </recommendedName>
</protein>
<comment type="subcellular location">
    <subcellularLocation>
        <location evidence="2 8 9">Nucleus</location>
    </subcellularLocation>
</comment>
<comment type="function">
    <text evidence="1">Sequence-specific transcription factor which is part of a developmental regulatory system that provides cells with specific positional identities on the anterior-posterior axis.</text>
</comment>
<dbReference type="AlphaFoldDB" id="A0A5J4NS57"/>
<proteinExistence type="inferred from homology"/>
<feature type="region of interest" description="Disordered" evidence="10">
    <location>
        <begin position="1"/>
        <end position="83"/>
    </location>
</feature>
<evidence type="ECO:0000313" key="13">
    <source>
        <dbReference type="Proteomes" id="UP000324629"/>
    </source>
</evidence>
<feature type="compositionally biased region" description="Polar residues" evidence="10">
    <location>
        <begin position="55"/>
        <end position="70"/>
    </location>
</feature>
<dbReference type="InterPro" id="IPR000047">
    <property type="entry name" value="HTH_motif"/>
</dbReference>
<keyword evidence="7 8" id="KW-0539">Nucleus</keyword>
<feature type="compositionally biased region" description="Polar residues" evidence="10">
    <location>
        <begin position="1"/>
        <end position="24"/>
    </location>
</feature>
<comment type="similarity">
    <text evidence="3">Belongs to the Antp homeobox family.</text>
</comment>
<comment type="caution">
    <text evidence="12">The sequence shown here is derived from an EMBL/GenBank/DDBJ whole genome shotgun (WGS) entry which is preliminary data.</text>
</comment>
<dbReference type="GO" id="GO:0005634">
    <property type="term" value="C:nucleus"/>
    <property type="evidence" value="ECO:0007669"/>
    <property type="project" value="UniProtKB-SubCell"/>
</dbReference>
<keyword evidence="6 8" id="KW-0371">Homeobox</keyword>
<dbReference type="InterPro" id="IPR009057">
    <property type="entry name" value="Homeodomain-like_sf"/>
</dbReference>
<evidence type="ECO:0000256" key="4">
    <source>
        <dbReference type="ARBA" id="ARBA00022473"/>
    </source>
</evidence>
<dbReference type="SMART" id="SM00389">
    <property type="entry name" value="HOX"/>
    <property type="match status" value="1"/>
</dbReference>
<reference evidence="12 13" key="1">
    <citation type="journal article" date="2019" name="Gigascience">
        <title>Whole-genome sequence of the oriental lung fluke Paragonimus westermani.</title>
        <authorList>
            <person name="Oey H."/>
            <person name="Zakrzewski M."/>
            <person name="Narain K."/>
            <person name="Devi K.R."/>
            <person name="Agatsuma T."/>
            <person name="Nawaratna S."/>
            <person name="Gobert G.N."/>
            <person name="Jones M.K."/>
            <person name="Ragan M.A."/>
            <person name="McManus D.P."/>
            <person name="Krause L."/>
        </authorList>
    </citation>
    <scope>NUCLEOTIDE SEQUENCE [LARGE SCALE GENOMIC DNA]</scope>
    <source>
        <strain evidence="12 13">IND2009</strain>
    </source>
</reference>
<keyword evidence="13" id="KW-1185">Reference proteome</keyword>
<feature type="DNA-binding region" description="Homeobox" evidence="8">
    <location>
        <begin position="83"/>
        <end position="142"/>
    </location>
</feature>
<accession>A0A5J4NS57</accession>
<dbReference type="PANTHER" id="PTHR45664:SF11">
    <property type="entry name" value="HOMEOBOX PROTEIN HOX-B3"/>
    <property type="match status" value="1"/>
</dbReference>
<dbReference type="PROSITE" id="PS50071">
    <property type="entry name" value="HOMEOBOX_2"/>
    <property type="match status" value="1"/>
</dbReference>
<evidence type="ECO:0000256" key="2">
    <source>
        <dbReference type="ARBA" id="ARBA00004123"/>
    </source>
</evidence>
<evidence type="ECO:0000256" key="8">
    <source>
        <dbReference type="PROSITE-ProRule" id="PRU00108"/>
    </source>
</evidence>
<dbReference type="EMBL" id="QNGE01001142">
    <property type="protein sequence ID" value="KAA3678331.1"/>
    <property type="molecule type" value="Genomic_DNA"/>
</dbReference>
<organism evidence="12 13">
    <name type="scientific">Paragonimus westermani</name>
    <dbReference type="NCBI Taxonomy" id="34504"/>
    <lineage>
        <taxon>Eukaryota</taxon>
        <taxon>Metazoa</taxon>
        <taxon>Spiralia</taxon>
        <taxon>Lophotrochozoa</taxon>
        <taxon>Platyhelminthes</taxon>
        <taxon>Trematoda</taxon>
        <taxon>Digenea</taxon>
        <taxon>Plagiorchiida</taxon>
        <taxon>Troglotremata</taxon>
        <taxon>Troglotrematidae</taxon>
        <taxon>Paragonimus</taxon>
    </lineage>
</organism>
<name>A0A5J4NS57_9TREM</name>
<evidence type="ECO:0000256" key="7">
    <source>
        <dbReference type="ARBA" id="ARBA00023242"/>
    </source>
</evidence>
<dbReference type="PRINTS" id="PR00024">
    <property type="entry name" value="HOMEOBOX"/>
</dbReference>
<dbReference type="GO" id="GO:0000978">
    <property type="term" value="F:RNA polymerase II cis-regulatory region sequence-specific DNA binding"/>
    <property type="evidence" value="ECO:0007669"/>
    <property type="project" value="TreeGrafter"/>
</dbReference>
<sequence>MACVNIRSSRSLSYPPDKSSSGTLEESVLDGHVFRPSSHQSRRDCDRPDTRNDIDTTSASEKAVTIQTNPLPDGSCATVSSTSKRPRSAYTNYQLVELEKEFHYSNYLAQPRRLELAAQLGLTERQIKIWFQNRRMKQKKECRDAEKPRFRWAVKLGSVDAYEIEPEAPRVGLPYPVRCVSIVNASGTQICWPEVKPPALN</sequence>
<dbReference type="PRINTS" id="PR00031">
    <property type="entry name" value="HTHREPRESSR"/>
</dbReference>
<dbReference type="Pfam" id="PF00046">
    <property type="entry name" value="Homeodomain"/>
    <property type="match status" value="1"/>
</dbReference>
<dbReference type="InterPro" id="IPR020479">
    <property type="entry name" value="HD_metazoa"/>
</dbReference>
<dbReference type="GO" id="GO:0009952">
    <property type="term" value="P:anterior/posterior pattern specification"/>
    <property type="evidence" value="ECO:0007669"/>
    <property type="project" value="TreeGrafter"/>
</dbReference>
<gene>
    <name evidence="12" type="ORF">DEA37_0010875</name>
</gene>
<evidence type="ECO:0000259" key="11">
    <source>
        <dbReference type="PROSITE" id="PS50071"/>
    </source>
</evidence>
<keyword evidence="4" id="KW-0217">Developmental protein</keyword>
<evidence type="ECO:0000256" key="5">
    <source>
        <dbReference type="ARBA" id="ARBA00023125"/>
    </source>
</evidence>
<dbReference type="GO" id="GO:0000981">
    <property type="term" value="F:DNA-binding transcription factor activity, RNA polymerase II-specific"/>
    <property type="evidence" value="ECO:0007669"/>
    <property type="project" value="InterPro"/>
</dbReference>